<dbReference type="KEGG" id="ptx:ABW99_00490"/>
<dbReference type="EMBL" id="CP011568">
    <property type="protein sequence ID" value="AKJ66934.1"/>
    <property type="molecule type" value="Genomic_DNA"/>
</dbReference>
<protein>
    <submittedName>
        <fullName evidence="2">Uncharacterized protein</fullName>
    </submittedName>
</protein>
<feature type="transmembrane region" description="Helical" evidence="1">
    <location>
        <begin position="5"/>
        <end position="25"/>
    </location>
</feature>
<proteinExistence type="predicted"/>
<sequence length="114" mass="12662">MKDEVIWVIAAVGVASGILVDMSRLKIHRIVVPQLCWVLASFCVGPAAAAIYMLARRRMRRRLIDLVRELIGDEAQPTHVRRARLVELHRNGLVGDPIFLACLREIESGGPPDG</sequence>
<name>A0A0G3ELT9_9BURK</name>
<feature type="transmembrane region" description="Helical" evidence="1">
    <location>
        <begin position="31"/>
        <end position="55"/>
    </location>
</feature>
<evidence type="ECO:0000256" key="1">
    <source>
        <dbReference type="SAM" id="Phobius"/>
    </source>
</evidence>
<dbReference type="Proteomes" id="UP000036700">
    <property type="component" value="Chromosome"/>
</dbReference>
<dbReference type="OrthoDB" id="9104306at2"/>
<reference evidence="3" key="1">
    <citation type="submission" date="2015-06" db="EMBL/GenBank/DDBJ databases">
        <authorList>
            <person name="Lim Y.L."/>
            <person name="Ee R."/>
            <person name="Yong D."/>
            <person name="How K.Y."/>
            <person name="Yin W.F."/>
            <person name="Chan K.G."/>
        </authorList>
    </citation>
    <scope>NUCLEOTIDE SEQUENCE [LARGE SCALE GENOMIC DNA]</scope>
    <source>
        <strain evidence="3">DSM 25325</strain>
    </source>
</reference>
<keyword evidence="1" id="KW-0472">Membrane</keyword>
<keyword evidence="1" id="KW-0812">Transmembrane</keyword>
<evidence type="ECO:0000313" key="2">
    <source>
        <dbReference type="EMBL" id="AKJ66934.1"/>
    </source>
</evidence>
<dbReference type="RefSeq" id="WP_047212453.1">
    <property type="nucleotide sequence ID" value="NZ_CP011568.3"/>
</dbReference>
<keyword evidence="3" id="KW-1185">Reference proteome</keyword>
<dbReference type="STRING" id="445709.ABW99_00490"/>
<keyword evidence="1" id="KW-1133">Transmembrane helix</keyword>
<evidence type="ECO:0000313" key="3">
    <source>
        <dbReference type="Proteomes" id="UP000036700"/>
    </source>
</evidence>
<accession>A0A0G3ELT9</accession>
<dbReference type="AlphaFoldDB" id="A0A0G3ELT9"/>
<dbReference type="PATRIC" id="fig|445709.3.peg.115"/>
<gene>
    <name evidence="2" type="ORF">ABW99_00490</name>
</gene>
<organism evidence="2 3">
    <name type="scientific">Pandoraea thiooxydans</name>
    <dbReference type="NCBI Taxonomy" id="445709"/>
    <lineage>
        <taxon>Bacteria</taxon>
        <taxon>Pseudomonadati</taxon>
        <taxon>Pseudomonadota</taxon>
        <taxon>Betaproteobacteria</taxon>
        <taxon>Burkholderiales</taxon>
        <taxon>Burkholderiaceae</taxon>
        <taxon>Pandoraea</taxon>
    </lineage>
</organism>